<protein>
    <submittedName>
        <fullName evidence="1">Uncharacterized protein</fullName>
    </submittedName>
</protein>
<dbReference type="Proteomes" id="UP000762676">
    <property type="component" value="Unassembled WGS sequence"/>
</dbReference>
<keyword evidence="2" id="KW-1185">Reference proteome</keyword>
<evidence type="ECO:0000313" key="2">
    <source>
        <dbReference type="Proteomes" id="UP000762676"/>
    </source>
</evidence>
<comment type="caution">
    <text evidence="1">The sequence shown here is derived from an EMBL/GenBank/DDBJ whole genome shotgun (WGS) entry which is preliminary data.</text>
</comment>
<proteinExistence type="predicted"/>
<accession>A0AAV4J6J6</accession>
<sequence>MPFDFLLCPGDYKRHELRELKRVVSSDGAGVESIKTGILSTATTNQARVNYRYHECCKLTWHPTACRDSGVSHVRREIFITGRKHKLFYS</sequence>
<dbReference type="AlphaFoldDB" id="A0AAV4J6J6"/>
<reference evidence="1 2" key="1">
    <citation type="journal article" date="2021" name="Elife">
        <title>Chloroplast acquisition without the gene transfer in kleptoplastic sea slugs, Plakobranchus ocellatus.</title>
        <authorList>
            <person name="Maeda T."/>
            <person name="Takahashi S."/>
            <person name="Yoshida T."/>
            <person name="Shimamura S."/>
            <person name="Takaki Y."/>
            <person name="Nagai Y."/>
            <person name="Toyoda A."/>
            <person name="Suzuki Y."/>
            <person name="Arimoto A."/>
            <person name="Ishii H."/>
            <person name="Satoh N."/>
            <person name="Nishiyama T."/>
            <person name="Hasebe M."/>
            <person name="Maruyama T."/>
            <person name="Minagawa J."/>
            <person name="Obokata J."/>
            <person name="Shigenobu S."/>
        </authorList>
    </citation>
    <scope>NUCLEOTIDE SEQUENCE [LARGE SCALE GENOMIC DNA]</scope>
</reference>
<name>A0AAV4J6J6_9GAST</name>
<dbReference type="EMBL" id="BMAT01013642">
    <property type="protein sequence ID" value="GFS17122.1"/>
    <property type="molecule type" value="Genomic_DNA"/>
</dbReference>
<gene>
    <name evidence="1" type="ORF">ElyMa_006814600</name>
</gene>
<organism evidence="1 2">
    <name type="scientific">Elysia marginata</name>
    <dbReference type="NCBI Taxonomy" id="1093978"/>
    <lineage>
        <taxon>Eukaryota</taxon>
        <taxon>Metazoa</taxon>
        <taxon>Spiralia</taxon>
        <taxon>Lophotrochozoa</taxon>
        <taxon>Mollusca</taxon>
        <taxon>Gastropoda</taxon>
        <taxon>Heterobranchia</taxon>
        <taxon>Euthyneura</taxon>
        <taxon>Panpulmonata</taxon>
        <taxon>Sacoglossa</taxon>
        <taxon>Placobranchoidea</taxon>
        <taxon>Plakobranchidae</taxon>
        <taxon>Elysia</taxon>
    </lineage>
</organism>
<evidence type="ECO:0000313" key="1">
    <source>
        <dbReference type="EMBL" id="GFS17122.1"/>
    </source>
</evidence>